<dbReference type="Proteomes" id="UP001152523">
    <property type="component" value="Unassembled WGS sequence"/>
</dbReference>
<evidence type="ECO:0000313" key="2">
    <source>
        <dbReference type="EMBL" id="CAH9123411.1"/>
    </source>
</evidence>
<reference evidence="2" key="1">
    <citation type="submission" date="2022-07" db="EMBL/GenBank/DDBJ databases">
        <authorList>
            <person name="Macas J."/>
            <person name="Novak P."/>
            <person name="Neumann P."/>
        </authorList>
    </citation>
    <scope>NUCLEOTIDE SEQUENCE</scope>
</reference>
<dbReference type="GO" id="GO:0003676">
    <property type="term" value="F:nucleic acid binding"/>
    <property type="evidence" value="ECO:0007669"/>
    <property type="project" value="InterPro"/>
</dbReference>
<accession>A0AAV0EGV7</accession>
<sequence length="132" mass="15065">MQQKGTLTVVWDGLFGMRPMTLWWEELSVGGVAALHWKLNIQEALSWIKNQGWDFVEVETDALVAIHKIRVGLSRSAVGILAEDIRDISKRFSNIDFSFVRRSSNRVAYELARVACSMYDCQKFGCVILLRV</sequence>
<dbReference type="Gene3D" id="3.30.420.10">
    <property type="entry name" value="Ribonuclease H-like superfamily/Ribonuclease H"/>
    <property type="match status" value="1"/>
</dbReference>
<dbReference type="AlphaFoldDB" id="A0AAV0EGV7"/>
<organism evidence="2 3">
    <name type="scientific">Cuscuta epithymum</name>
    <dbReference type="NCBI Taxonomy" id="186058"/>
    <lineage>
        <taxon>Eukaryota</taxon>
        <taxon>Viridiplantae</taxon>
        <taxon>Streptophyta</taxon>
        <taxon>Embryophyta</taxon>
        <taxon>Tracheophyta</taxon>
        <taxon>Spermatophyta</taxon>
        <taxon>Magnoliopsida</taxon>
        <taxon>eudicotyledons</taxon>
        <taxon>Gunneridae</taxon>
        <taxon>Pentapetalae</taxon>
        <taxon>asterids</taxon>
        <taxon>lamiids</taxon>
        <taxon>Solanales</taxon>
        <taxon>Convolvulaceae</taxon>
        <taxon>Cuscuteae</taxon>
        <taxon>Cuscuta</taxon>
        <taxon>Cuscuta subgen. Cuscuta</taxon>
    </lineage>
</organism>
<dbReference type="GO" id="GO:0004523">
    <property type="term" value="F:RNA-DNA hybrid ribonuclease activity"/>
    <property type="evidence" value="ECO:0007669"/>
    <property type="project" value="InterPro"/>
</dbReference>
<feature type="domain" description="RNase H type-1" evidence="1">
    <location>
        <begin position="43"/>
        <end position="114"/>
    </location>
</feature>
<keyword evidence="3" id="KW-1185">Reference proteome</keyword>
<comment type="caution">
    <text evidence="2">The sequence shown here is derived from an EMBL/GenBank/DDBJ whole genome shotgun (WGS) entry which is preliminary data.</text>
</comment>
<dbReference type="InterPro" id="IPR052929">
    <property type="entry name" value="RNase_H-like_EbsB-rel"/>
</dbReference>
<gene>
    <name evidence="2" type="ORF">CEPIT_LOCUS25198</name>
</gene>
<dbReference type="Pfam" id="PF13456">
    <property type="entry name" value="RVT_3"/>
    <property type="match status" value="1"/>
</dbReference>
<evidence type="ECO:0000259" key="1">
    <source>
        <dbReference type="Pfam" id="PF13456"/>
    </source>
</evidence>
<dbReference type="EMBL" id="CAMAPF010000930">
    <property type="protein sequence ID" value="CAH9123411.1"/>
    <property type="molecule type" value="Genomic_DNA"/>
</dbReference>
<dbReference type="InterPro" id="IPR036397">
    <property type="entry name" value="RNaseH_sf"/>
</dbReference>
<evidence type="ECO:0000313" key="3">
    <source>
        <dbReference type="Proteomes" id="UP001152523"/>
    </source>
</evidence>
<protein>
    <recommendedName>
        <fullName evidence="1">RNase H type-1 domain-containing protein</fullName>
    </recommendedName>
</protein>
<name>A0AAV0EGV7_9ASTE</name>
<dbReference type="PANTHER" id="PTHR47074:SF11">
    <property type="entry name" value="REVERSE TRANSCRIPTASE-LIKE PROTEIN"/>
    <property type="match status" value="1"/>
</dbReference>
<dbReference type="PANTHER" id="PTHR47074">
    <property type="entry name" value="BNAC02G40300D PROTEIN"/>
    <property type="match status" value="1"/>
</dbReference>
<proteinExistence type="predicted"/>
<dbReference type="InterPro" id="IPR002156">
    <property type="entry name" value="RNaseH_domain"/>
</dbReference>